<sequence>MNAPKQPNYSSDESRYHVPSLVRALKIMEMLSTESRALGLSEIADKMAIPKNSAFRILTTLSDYEYVIRDSDQKLYRLSKKLISLGYEAIDEANLLEKSLAPMKQLRRLTGETVLLGTLSSGKGVVLDIVPSPHPIKVVVEVGHQFPLHSAAPGKVLLAFLDRDECEQIIDQLEFTKFTESTITSKSAFRLELARIRENGYALDRGEEVEEIHCVAAPIRNHRGNAIAAIWVTGPKTRLQKHLLDKYRRQVMAQSDVVSEQLGYGKTTHRHPLNSSAASTD</sequence>
<accession>A0A517LVI7</accession>
<gene>
    <name evidence="7" type="primary">kdgR_1</name>
    <name evidence="7" type="ORF">EC9_08060</name>
</gene>
<dbReference type="RefSeq" id="WP_145342509.1">
    <property type="nucleotide sequence ID" value="NZ_CP036261.1"/>
</dbReference>
<feature type="domain" description="IclR-ED" evidence="6">
    <location>
        <begin position="81"/>
        <end position="264"/>
    </location>
</feature>
<dbReference type="GO" id="GO:0003700">
    <property type="term" value="F:DNA-binding transcription factor activity"/>
    <property type="evidence" value="ECO:0007669"/>
    <property type="project" value="TreeGrafter"/>
</dbReference>
<dbReference type="OrthoDB" id="9791752at2"/>
<dbReference type="InterPro" id="IPR029016">
    <property type="entry name" value="GAF-like_dom_sf"/>
</dbReference>
<reference evidence="7 8" key="1">
    <citation type="submission" date="2019-02" db="EMBL/GenBank/DDBJ databases">
        <title>Deep-cultivation of Planctomycetes and their phenomic and genomic characterization uncovers novel biology.</title>
        <authorList>
            <person name="Wiegand S."/>
            <person name="Jogler M."/>
            <person name="Boedeker C."/>
            <person name="Pinto D."/>
            <person name="Vollmers J."/>
            <person name="Rivas-Marin E."/>
            <person name="Kohn T."/>
            <person name="Peeters S.H."/>
            <person name="Heuer A."/>
            <person name="Rast P."/>
            <person name="Oberbeckmann S."/>
            <person name="Bunk B."/>
            <person name="Jeske O."/>
            <person name="Meyerdierks A."/>
            <person name="Storesund J.E."/>
            <person name="Kallscheuer N."/>
            <person name="Luecker S."/>
            <person name="Lage O.M."/>
            <person name="Pohl T."/>
            <person name="Merkel B.J."/>
            <person name="Hornburger P."/>
            <person name="Mueller R.-W."/>
            <person name="Bruemmer F."/>
            <person name="Labrenz M."/>
            <person name="Spormann A.M."/>
            <person name="Op den Camp H."/>
            <person name="Overmann J."/>
            <person name="Amann R."/>
            <person name="Jetten M.S.M."/>
            <person name="Mascher T."/>
            <person name="Medema M.H."/>
            <person name="Devos D.P."/>
            <person name="Kaster A.-K."/>
            <person name="Ovreas L."/>
            <person name="Rohde M."/>
            <person name="Galperin M.Y."/>
            <person name="Jogler C."/>
        </authorList>
    </citation>
    <scope>NUCLEOTIDE SEQUENCE [LARGE SCALE GENOMIC DNA]</scope>
    <source>
        <strain evidence="7 8">EC9</strain>
    </source>
</reference>
<evidence type="ECO:0000256" key="2">
    <source>
        <dbReference type="ARBA" id="ARBA00023125"/>
    </source>
</evidence>
<dbReference type="PANTHER" id="PTHR30136:SF35">
    <property type="entry name" value="HTH-TYPE TRANSCRIPTIONAL REGULATOR RV1719"/>
    <property type="match status" value="1"/>
</dbReference>
<dbReference type="SMART" id="SM00346">
    <property type="entry name" value="HTH_ICLR"/>
    <property type="match status" value="1"/>
</dbReference>
<dbReference type="PROSITE" id="PS51077">
    <property type="entry name" value="HTH_ICLR"/>
    <property type="match status" value="1"/>
</dbReference>
<dbReference type="InterPro" id="IPR014757">
    <property type="entry name" value="Tscrpt_reg_IclR_C"/>
</dbReference>
<organism evidence="7 8">
    <name type="scientific">Rosistilla ulvae</name>
    <dbReference type="NCBI Taxonomy" id="1930277"/>
    <lineage>
        <taxon>Bacteria</taxon>
        <taxon>Pseudomonadati</taxon>
        <taxon>Planctomycetota</taxon>
        <taxon>Planctomycetia</taxon>
        <taxon>Pirellulales</taxon>
        <taxon>Pirellulaceae</taxon>
        <taxon>Rosistilla</taxon>
    </lineage>
</organism>
<keyword evidence="1" id="KW-0805">Transcription regulation</keyword>
<evidence type="ECO:0000256" key="1">
    <source>
        <dbReference type="ARBA" id="ARBA00023015"/>
    </source>
</evidence>
<evidence type="ECO:0000313" key="8">
    <source>
        <dbReference type="Proteomes" id="UP000319557"/>
    </source>
</evidence>
<dbReference type="GO" id="GO:0045892">
    <property type="term" value="P:negative regulation of DNA-templated transcription"/>
    <property type="evidence" value="ECO:0007669"/>
    <property type="project" value="TreeGrafter"/>
</dbReference>
<dbReference type="Gene3D" id="1.10.10.10">
    <property type="entry name" value="Winged helix-like DNA-binding domain superfamily/Winged helix DNA-binding domain"/>
    <property type="match status" value="1"/>
</dbReference>
<dbReference type="Pfam" id="PF01614">
    <property type="entry name" value="IclR_C"/>
    <property type="match status" value="1"/>
</dbReference>
<dbReference type="InterPro" id="IPR005471">
    <property type="entry name" value="Tscrpt_reg_IclR_N"/>
</dbReference>
<dbReference type="SUPFAM" id="SSF46785">
    <property type="entry name" value="Winged helix' DNA-binding domain"/>
    <property type="match status" value="1"/>
</dbReference>
<dbReference type="PANTHER" id="PTHR30136">
    <property type="entry name" value="HELIX-TURN-HELIX TRANSCRIPTIONAL REGULATOR, ICLR FAMILY"/>
    <property type="match status" value="1"/>
</dbReference>
<dbReference type="Pfam" id="PF09339">
    <property type="entry name" value="HTH_IclR"/>
    <property type="match status" value="1"/>
</dbReference>
<dbReference type="InterPro" id="IPR050707">
    <property type="entry name" value="HTH_MetabolicPath_Reg"/>
</dbReference>
<dbReference type="GO" id="GO:0003677">
    <property type="term" value="F:DNA binding"/>
    <property type="evidence" value="ECO:0007669"/>
    <property type="project" value="UniProtKB-KW"/>
</dbReference>
<dbReference type="InterPro" id="IPR036390">
    <property type="entry name" value="WH_DNA-bd_sf"/>
</dbReference>
<dbReference type="EMBL" id="CP036261">
    <property type="protein sequence ID" value="QDS86633.1"/>
    <property type="molecule type" value="Genomic_DNA"/>
</dbReference>
<dbReference type="PROSITE" id="PS51078">
    <property type="entry name" value="ICLR_ED"/>
    <property type="match status" value="1"/>
</dbReference>
<evidence type="ECO:0000313" key="7">
    <source>
        <dbReference type="EMBL" id="QDS86633.1"/>
    </source>
</evidence>
<proteinExistence type="predicted"/>
<dbReference type="KEGG" id="ruv:EC9_08060"/>
<dbReference type="Proteomes" id="UP000319557">
    <property type="component" value="Chromosome"/>
</dbReference>
<feature type="region of interest" description="Disordered" evidence="4">
    <location>
        <begin position="261"/>
        <end position="281"/>
    </location>
</feature>
<feature type="domain" description="HTH iclR-type" evidence="5">
    <location>
        <begin position="18"/>
        <end position="80"/>
    </location>
</feature>
<dbReference type="AlphaFoldDB" id="A0A517LVI7"/>
<dbReference type="Gene3D" id="3.30.450.40">
    <property type="match status" value="1"/>
</dbReference>
<evidence type="ECO:0000256" key="4">
    <source>
        <dbReference type="SAM" id="MobiDB-lite"/>
    </source>
</evidence>
<keyword evidence="3" id="KW-0804">Transcription</keyword>
<dbReference type="SUPFAM" id="SSF55781">
    <property type="entry name" value="GAF domain-like"/>
    <property type="match status" value="1"/>
</dbReference>
<keyword evidence="2" id="KW-0238">DNA-binding</keyword>
<protein>
    <submittedName>
        <fullName evidence="7">Transcriptional regulator KdgR</fullName>
    </submittedName>
</protein>
<keyword evidence="8" id="KW-1185">Reference proteome</keyword>
<evidence type="ECO:0000256" key="3">
    <source>
        <dbReference type="ARBA" id="ARBA00023163"/>
    </source>
</evidence>
<name>A0A517LVI7_9BACT</name>
<evidence type="ECO:0000259" key="6">
    <source>
        <dbReference type="PROSITE" id="PS51078"/>
    </source>
</evidence>
<dbReference type="InterPro" id="IPR036388">
    <property type="entry name" value="WH-like_DNA-bd_sf"/>
</dbReference>
<evidence type="ECO:0000259" key="5">
    <source>
        <dbReference type="PROSITE" id="PS51077"/>
    </source>
</evidence>